<reference evidence="1" key="1">
    <citation type="journal article" date="2020" name="mSystems">
        <title>Genome- and Community-Level Interaction Insights into Carbon Utilization and Element Cycling Functions of Hydrothermarchaeota in Hydrothermal Sediment.</title>
        <authorList>
            <person name="Zhou Z."/>
            <person name="Liu Y."/>
            <person name="Xu W."/>
            <person name="Pan J."/>
            <person name="Luo Z.H."/>
            <person name="Li M."/>
        </authorList>
    </citation>
    <scope>NUCLEOTIDE SEQUENCE [LARGE SCALE GENOMIC DNA]</scope>
    <source>
        <strain evidence="1">SpSt-897</strain>
    </source>
</reference>
<dbReference type="SUPFAM" id="SSF46955">
    <property type="entry name" value="Putative DNA-binding domain"/>
    <property type="match status" value="1"/>
</dbReference>
<dbReference type="AlphaFoldDB" id="A0A7C3ZA82"/>
<dbReference type="Gene3D" id="1.10.1660.10">
    <property type="match status" value="1"/>
</dbReference>
<comment type="caution">
    <text evidence="1">The sequence shown here is derived from an EMBL/GenBank/DDBJ whole genome shotgun (WGS) entry which is preliminary data.</text>
</comment>
<sequence length="127" mass="14937">MVPHNQDISRKGPIIFTRTVAAQLARVPLDFLELLESEGLIQPRDLPEGESGYTPEDIGQLARIRRLHETLGLDLPAVEVVLRLREQVLLLLAQMQEMESRFTRREQELLQELNDWRRRFLVTRERR</sequence>
<evidence type="ECO:0000313" key="1">
    <source>
        <dbReference type="EMBL" id="HGF33292.1"/>
    </source>
</evidence>
<accession>A0A7C3ZA82</accession>
<dbReference type="Pfam" id="PF13591">
    <property type="entry name" value="MerR_2"/>
    <property type="match status" value="1"/>
</dbReference>
<name>A0A7C3ZA82_9BACT</name>
<proteinExistence type="predicted"/>
<protein>
    <submittedName>
        <fullName evidence="1">MerR family transcriptional regulator</fullName>
    </submittedName>
</protein>
<organism evidence="1">
    <name type="scientific">Desulfobacca acetoxidans</name>
    <dbReference type="NCBI Taxonomy" id="60893"/>
    <lineage>
        <taxon>Bacteria</taxon>
        <taxon>Pseudomonadati</taxon>
        <taxon>Thermodesulfobacteriota</taxon>
        <taxon>Desulfobaccia</taxon>
        <taxon>Desulfobaccales</taxon>
        <taxon>Desulfobaccaceae</taxon>
        <taxon>Desulfobacca</taxon>
    </lineage>
</organism>
<dbReference type="EMBL" id="DTMF01000069">
    <property type="protein sequence ID" value="HGF33292.1"/>
    <property type="molecule type" value="Genomic_DNA"/>
</dbReference>
<gene>
    <name evidence="1" type="ORF">ENW96_02740</name>
</gene>
<dbReference type="InterPro" id="IPR009061">
    <property type="entry name" value="DNA-bd_dom_put_sf"/>
</dbReference>